<reference evidence="4" key="1">
    <citation type="submission" date="2015-05" db="EMBL/GenBank/DDBJ databases">
        <title>Draft genome sequence of 'Candidatus Phytoplasma Pruni' strain CX, a plant pathogenic bacterium.</title>
        <authorList>
            <person name="Lee I.-M."/>
            <person name="Bottner-Parker K.D."/>
            <person name="Shao J."/>
            <person name="Gundersen-Rindal D.E."/>
            <person name="Zhao Y."/>
            <person name="Davis R.E."/>
        </authorList>
    </citation>
    <scope>NUCLEOTIDE SEQUENCE [LARGE SCALE GENOMIC DNA]</scope>
    <source>
        <strain evidence="4">CX</strain>
    </source>
</reference>
<dbReference type="PATRIC" id="fig|479893.3.peg.635"/>
<organism evidence="3 4">
    <name type="scientific">Candidatus Phytoplasma pruni</name>
    <dbReference type="NCBI Taxonomy" id="479893"/>
    <lineage>
        <taxon>Bacteria</taxon>
        <taxon>Bacillati</taxon>
        <taxon>Mycoplasmatota</taxon>
        <taxon>Mollicutes</taxon>
        <taxon>Acholeplasmatales</taxon>
        <taxon>Acholeplasmataceae</taxon>
        <taxon>Candidatus Phytoplasma</taxon>
        <taxon>16SrIII (X-disease group)</taxon>
    </lineage>
</organism>
<keyword evidence="2" id="KW-0472">Membrane</keyword>
<name>A0A0M1MZT3_9MOLU</name>
<gene>
    <name evidence="3" type="ORF">CPX_001808</name>
</gene>
<sequence>MSTFKWKGRRWRIVPFLIITATLLFLVFWIGGMAYKYHLETEERRITLNKDISEEAKKLNSALHEENIQLKQEIEHLKNAPYELIKDNGEKEYYNLFTHKLVKKIDLDDNIYEYDKNNGLLLKKIDKYNNIYEYGSHGKLIKKTLPDGVWEEYNPVNEKLRKRKNIDGSIEEFDANEEKYKETDKNGKVKYFKTQIYQTIAYFKKVGAYAGDLRKIGFTLRDLKDTGYTAKELKEAGYTVEELK</sequence>
<dbReference type="InterPro" id="IPR057481">
    <property type="entry name" value="Decapeptide"/>
</dbReference>
<dbReference type="AlphaFoldDB" id="A0A0M1MZT3"/>
<keyword evidence="1" id="KW-0175">Coiled coil</keyword>
<dbReference type="OrthoDB" id="385920at2"/>
<feature type="non-terminal residue" evidence="3">
    <location>
        <position position="244"/>
    </location>
</feature>
<dbReference type="STRING" id="479893.CPX_001808"/>
<accession>A0A0M1MZT3</accession>
<evidence type="ECO:0000256" key="2">
    <source>
        <dbReference type="SAM" id="Phobius"/>
    </source>
</evidence>
<keyword evidence="2" id="KW-1133">Transmembrane helix</keyword>
<dbReference type="EMBL" id="LHCF01000032">
    <property type="protein sequence ID" value="KOR75234.1"/>
    <property type="molecule type" value="Genomic_DNA"/>
</dbReference>
<keyword evidence="2" id="KW-0812">Transmembrane</keyword>
<feature type="coiled-coil region" evidence="1">
    <location>
        <begin position="49"/>
        <end position="80"/>
    </location>
</feature>
<dbReference type="Proteomes" id="UP000037386">
    <property type="component" value="Unassembled WGS sequence"/>
</dbReference>
<comment type="caution">
    <text evidence="3">The sequence shown here is derived from an EMBL/GenBank/DDBJ whole genome shotgun (WGS) entry which is preliminary data.</text>
</comment>
<evidence type="ECO:0000313" key="4">
    <source>
        <dbReference type="Proteomes" id="UP000037386"/>
    </source>
</evidence>
<proteinExistence type="predicted"/>
<protein>
    <submittedName>
        <fullName evidence="3">Uncharacterized protein</fullName>
    </submittedName>
</protein>
<evidence type="ECO:0000256" key="1">
    <source>
        <dbReference type="SAM" id="Coils"/>
    </source>
</evidence>
<evidence type="ECO:0000313" key="3">
    <source>
        <dbReference type="EMBL" id="KOR75234.1"/>
    </source>
</evidence>
<feature type="transmembrane region" description="Helical" evidence="2">
    <location>
        <begin position="12"/>
        <end position="35"/>
    </location>
</feature>
<dbReference type="Pfam" id="PF25296">
    <property type="entry name" value="Decapeptide"/>
    <property type="match status" value="1"/>
</dbReference>